<dbReference type="EMBL" id="CALQ01000598">
    <property type="protein sequence ID" value="CCM14551.1"/>
    <property type="molecule type" value="Genomic_DNA"/>
</dbReference>
<evidence type="ECO:0000313" key="2">
    <source>
        <dbReference type="EMBL" id="CCM14551.1"/>
    </source>
</evidence>
<name>A0A1E1ITH9_LEIGU</name>
<feature type="region of interest" description="Disordered" evidence="1">
    <location>
        <begin position="1"/>
        <end position="176"/>
    </location>
</feature>
<feature type="region of interest" description="Disordered" evidence="1">
    <location>
        <begin position="343"/>
        <end position="371"/>
    </location>
</feature>
<evidence type="ECO:0000256" key="1">
    <source>
        <dbReference type="SAM" id="MobiDB-lite"/>
    </source>
</evidence>
<feature type="compositionally biased region" description="Polar residues" evidence="1">
    <location>
        <begin position="103"/>
        <end position="113"/>
    </location>
</feature>
<gene>
    <name evidence="2" type="primary">LgM4147LRVhigh.19.00720.00020</name>
    <name evidence="2" type="ORF">BN36_1920540</name>
</gene>
<organism evidence="2">
    <name type="scientific">Leishmania guyanensis</name>
    <dbReference type="NCBI Taxonomy" id="5670"/>
    <lineage>
        <taxon>Eukaryota</taxon>
        <taxon>Discoba</taxon>
        <taxon>Euglenozoa</taxon>
        <taxon>Kinetoplastea</taxon>
        <taxon>Metakinetoplastina</taxon>
        <taxon>Trypanosomatida</taxon>
        <taxon>Trypanosomatidae</taxon>
        <taxon>Leishmaniinae</taxon>
        <taxon>Leishmania</taxon>
        <taxon>Leishmania guyanensis species complex</taxon>
    </lineage>
</organism>
<feature type="compositionally biased region" description="Polar residues" evidence="1">
    <location>
        <begin position="19"/>
        <end position="29"/>
    </location>
</feature>
<proteinExistence type="predicted"/>
<dbReference type="AlphaFoldDB" id="A0A1E1ITH9"/>
<reference evidence="2" key="1">
    <citation type="submission" date="2012-08" db="EMBL/GenBank/DDBJ databases">
        <title>Comparative genomics of metastatic and non-metastatic Leishmania guyanensis provides insights into polygenic factors involved in Leishmania RNA virus infection.</title>
        <authorList>
            <person name="Smith D."/>
            <person name="Hertz-Fowler C."/>
            <person name="Martin R."/>
            <person name="Dickens N."/>
            <person name="Fasel N."/>
            <person name="Falquet L."/>
            <person name="Beverley S."/>
            <person name="Zangger H."/>
            <person name="Calderon-Copete S."/>
            <person name="Mottram J."/>
            <person name="Xenarios I."/>
        </authorList>
    </citation>
    <scope>NUCLEOTIDE SEQUENCE</scope>
    <source>
        <strain evidence="2">MHOM/BR/75/M4147/SSU:IR2SAT-LUC</strain>
    </source>
</reference>
<feature type="compositionally biased region" description="Basic and acidic residues" evidence="1">
    <location>
        <begin position="7"/>
        <end position="18"/>
    </location>
</feature>
<sequence length="371" mass="40512">MSAGPKPEARQAPRERNSSKPATTNSSSAPAERLQRRRDNAERRDNGERREGGERGDRRNRPERQERPRRPPAGAAVATERSKPTTEEKTHGPVVHVKGDIASGSTWAKNGSGPSFADMVRQRTNAAAEGRGAKATPPPQKGVESQAQTPELPQTQPNPVQQPDHAQPEESSEEEVVVITTVQAPAVVEVESIPEPPAPAALVIPPHYVLEIERVVSVKLPPRVTQTAETQRGLYMFSAQAGKPPTPPPTSQQHAVYRPDTANLGTRQWSLGTDSRIQQPPQQQQAWPSASQFDYWNNSERVPASRPFMGTQAQAPYNSYPSAVPFSHQRTSGNAFPVRFRSSEVPESALRQQSAVPFNRASQPTNGGGVW</sequence>
<feature type="compositionally biased region" description="Basic and acidic residues" evidence="1">
    <location>
        <begin position="33"/>
        <end position="69"/>
    </location>
</feature>
<feature type="compositionally biased region" description="Polar residues" evidence="1">
    <location>
        <begin position="143"/>
        <end position="161"/>
    </location>
</feature>
<feature type="compositionally biased region" description="Basic and acidic residues" evidence="1">
    <location>
        <begin position="80"/>
        <end position="91"/>
    </location>
</feature>
<accession>A0A1E1ITH9</accession>
<protein>
    <submittedName>
        <fullName evidence="2">Uncharacterized protein</fullName>
    </submittedName>
</protein>
<feature type="compositionally biased region" description="Polar residues" evidence="1">
    <location>
        <begin position="350"/>
        <end position="365"/>
    </location>
</feature>